<evidence type="ECO:0000313" key="2">
    <source>
        <dbReference type="Proteomes" id="UP000449846"/>
    </source>
</evidence>
<reference evidence="1 2" key="1">
    <citation type="submission" date="2019-11" db="EMBL/GenBank/DDBJ databases">
        <authorList>
            <person name="Dong K."/>
        </authorList>
    </citation>
    <scope>NUCLEOTIDE SEQUENCE [LARGE SCALE GENOMIC DNA]</scope>
    <source>
        <strain evidence="1 2">NBRC 112902</strain>
    </source>
</reference>
<dbReference type="PROSITE" id="PS51257">
    <property type="entry name" value="PROKAR_LIPOPROTEIN"/>
    <property type="match status" value="1"/>
</dbReference>
<dbReference type="RefSeq" id="WP_155042029.1">
    <property type="nucleotide sequence ID" value="NZ_JBHGCD010000022.1"/>
</dbReference>
<dbReference type="Proteomes" id="UP000449846">
    <property type="component" value="Unassembled WGS sequence"/>
</dbReference>
<name>A0A844HSL5_9RHOB</name>
<gene>
    <name evidence="1" type="ORF">GL300_23040</name>
</gene>
<accession>A0A844HSL5</accession>
<dbReference type="AlphaFoldDB" id="A0A844HSL5"/>
<comment type="caution">
    <text evidence="1">The sequence shown here is derived from an EMBL/GenBank/DDBJ whole genome shotgun (WGS) entry which is preliminary data.</text>
</comment>
<evidence type="ECO:0000313" key="1">
    <source>
        <dbReference type="EMBL" id="MTH62078.1"/>
    </source>
</evidence>
<dbReference type="OrthoDB" id="7687262at2"/>
<proteinExistence type="predicted"/>
<sequence>MIRVEGHFGEWLQGRLGPQGPVVLVTMACPALAVVAERLGSGERLVEQQPQIIPESHAAQVFDWLGCDEGAYRLIAGMPPGGGAGASTAALLALACVARGDAPPDPKALARMCHGIEGACDPLMLPRPDAVLWASRHGVVVEDLPPPPEAEILGGFWGAAQRTDPLDLNFPDISDLVAEWRGQPDLAQAAALASQSAMRCSALRGPEGDPTPDLARELGALGHVRAHTGSARGLIFPPGEVPSRAAAALRAAGFQQILSFRSGGRA</sequence>
<organism evidence="1 2">
    <name type="scientific">Paracoccus litorisediminis</name>
    <dbReference type="NCBI Taxonomy" id="2006130"/>
    <lineage>
        <taxon>Bacteria</taxon>
        <taxon>Pseudomonadati</taxon>
        <taxon>Pseudomonadota</taxon>
        <taxon>Alphaproteobacteria</taxon>
        <taxon>Rhodobacterales</taxon>
        <taxon>Paracoccaceae</taxon>
        <taxon>Paracoccus</taxon>
    </lineage>
</organism>
<protein>
    <submittedName>
        <fullName evidence="1">Propanediol utilization protein</fullName>
    </submittedName>
</protein>
<dbReference type="EMBL" id="WMIG01000025">
    <property type="protein sequence ID" value="MTH62078.1"/>
    <property type="molecule type" value="Genomic_DNA"/>
</dbReference>
<keyword evidence="2" id="KW-1185">Reference proteome</keyword>